<proteinExistence type="inferred from homology"/>
<comment type="similarity">
    <text evidence="1">Belongs to the FlgM family.</text>
</comment>
<dbReference type="Pfam" id="PF04316">
    <property type="entry name" value="FlgM"/>
    <property type="match status" value="1"/>
</dbReference>
<evidence type="ECO:0000256" key="2">
    <source>
        <dbReference type="ARBA" id="ARBA00017823"/>
    </source>
</evidence>
<dbReference type="EMBL" id="AP027059">
    <property type="protein sequence ID" value="BDU51084.1"/>
    <property type="molecule type" value="Genomic_DNA"/>
</dbReference>
<protein>
    <recommendedName>
        <fullName evidence="2">Negative regulator of flagellin synthesis</fullName>
    </recommendedName>
</protein>
<dbReference type="InterPro" id="IPR035890">
    <property type="entry name" value="Anti-sigma-28_factor_FlgM_sf"/>
</dbReference>
<feature type="domain" description="Anti-sigma-28 factor FlgM C-terminal" evidence="7">
    <location>
        <begin position="42"/>
        <end position="102"/>
    </location>
</feature>
<evidence type="ECO:0000313" key="8">
    <source>
        <dbReference type="EMBL" id="BDU51084.1"/>
    </source>
</evidence>
<accession>A0AAU9DUY5</accession>
<dbReference type="Proteomes" id="UP001321582">
    <property type="component" value="Chromosome"/>
</dbReference>
<keyword evidence="5" id="KW-0805">Transcription regulation</keyword>
<sequence>MKVFGNISNIYKAYKTDKIENAKVKNEQKDSDKFSKTGAIKDKVTISQNAKIDNNKVEIEFIKQKLSQINDTNSDKISSLKQSIANGTYKMNLDKVADSLIDSIF</sequence>
<evidence type="ECO:0000313" key="9">
    <source>
        <dbReference type="Proteomes" id="UP001321582"/>
    </source>
</evidence>
<evidence type="ECO:0000256" key="1">
    <source>
        <dbReference type="ARBA" id="ARBA00005322"/>
    </source>
</evidence>
<dbReference type="AlphaFoldDB" id="A0AAU9DUY5"/>
<gene>
    <name evidence="8" type="ORF">HLVA_16530</name>
</gene>
<evidence type="ECO:0000256" key="5">
    <source>
        <dbReference type="ARBA" id="ARBA00023015"/>
    </source>
</evidence>
<dbReference type="InterPro" id="IPR031316">
    <property type="entry name" value="FlgM_C"/>
</dbReference>
<dbReference type="InterPro" id="IPR007412">
    <property type="entry name" value="FlgM"/>
</dbReference>
<keyword evidence="6" id="KW-0804">Transcription</keyword>
<dbReference type="KEGG" id="haby:HLVA_16530"/>
<dbReference type="NCBIfam" id="TIGR03824">
    <property type="entry name" value="FlgM_jcvi"/>
    <property type="match status" value="1"/>
</dbReference>
<dbReference type="GO" id="GO:0045892">
    <property type="term" value="P:negative regulation of DNA-templated transcription"/>
    <property type="evidence" value="ECO:0007669"/>
    <property type="project" value="InterPro"/>
</dbReference>
<dbReference type="GO" id="GO:0044781">
    <property type="term" value="P:bacterial-type flagellum organization"/>
    <property type="evidence" value="ECO:0007669"/>
    <property type="project" value="UniProtKB-KW"/>
</dbReference>
<name>A0AAU9DUY5_9FUSO</name>
<dbReference type="SUPFAM" id="SSF101498">
    <property type="entry name" value="Anti-sigma factor FlgM"/>
    <property type="match status" value="1"/>
</dbReference>
<dbReference type="RefSeq" id="WP_307903926.1">
    <property type="nucleotide sequence ID" value="NZ_AP027059.1"/>
</dbReference>
<evidence type="ECO:0000259" key="7">
    <source>
        <dbReference type="Pfam" id="PF04316"/>
    </source>
</evidence>
<keyword evidence="4" id="KW-1005">Bacterial flagellum biogenesis</keyword>
<reference evidence="8 9" key="1">
    <citation type="submission" date="2022-11" db="EMBL/GenBank/DDBJ databases">
        <title>Haliovirga abyssi gen. nov., sp. nov., a mesophilic fermentative bacterium isolated from the Iheya North hydrothermal field and the proposal of Haliovirgaceae fam. nov.</title>
        <authorList>
            <person name="Miyazaki U."/>
            <person name="Tame A."/>
            <person name="Miyazaki J."/>
            <person name="Takai K."/>
            <person name="Sawayama S."/>
            <person name="Kitajima M."/>
            <person name="Okamoto A."/>
            <person name="Nakagawa S."/>
        </authorList>
    </citation>
    <scope>NUCLEOTIDE SEQUENCE [LARGE SCALE GENOMIC DNA]</scope>
    <source>
        <strain evidence="8 9">IC12</strain>
    </source>
</reference>
<evidence type="ECO:0000256" key="6">
    <source>
        <dbReference type="ARBA" id="ARBA00023163"/>
    </source>
</evidence>
<evidence type="ECO:0000256" key="4">
    <source>
        <dbReference type="ARBA" id="ARBA00022795"/>
    </source>
</evidence>
<organism evidence="8 9">
    <name type="scientific">Haliovirga abyssi</name>
    <dbReference type="NCBI Taxonomy" id="2996794"/>
    <lineage>
        <taxon>Bacteria</taxon>
        <taxon>Fusobacteriati</taxon>
        <taxon>Fusobacteriota</taxon>
        <taxon>Fusobacteriia</taxon>
        <taxon>Fusobacteriales</taxon>
        <taxon>Haliovirgaceae</taxon>
        <taxon>Haliovirga</taxon>
    </lineage>
</organism>
<evidence type="ECO:0000256" key="3">
    <source>
        <dbReference type="ARBA" id="ARBA00022491"/>
    </source>
</evidence>
<keyword evidence="3" id="KW-0678">Repressor</keyword>
<keyword evidence="9" id="KW-1185">Reference proteome</keyword>